<comment type="caution">
    <text evidence="1">The sequence shown here is derived from an EMBL/GenBank/DDBJ whole genome shotgun (WGS) entry which is preliminary data.</text>
</comment>
<keyword evidence="1" id="KW-0723">Serine/threonine-protein kinase</keyword>
<dbReference type="SUPFAM" id="SSF101898">
    <property type="entry name" value="NHL repeat"/>
    <property type="match status" value="1"/>
</dbReference>
<keyword evidence="1" id="KW-0418">Kinase</keyword>
<evidence type="ECO:0000313" key="1">
    <source>
        <dbReference type="EMBL" id="MBM3275163.1"/>
    </source>
</evidence>
<evidence type="ECO:0000313" key="2">
    <source>
        <dbReference type="Proteomes" id="UP000703893"/>
    </source>
</evidence>
<reference evidence="1 2" key="1">
    <citation type="submission" date="2019-03" db="EMBL/GenBank/DDBJ databases">
        <title>Lake Tanganyika Metagenome-Assembled Genomes (MAGs).</title>
        <authorList>
            <person name="Tran P."/>
        </authorList>
    </citation>
    <scope>NUCLEOTIDE SEQUENCE [LARGE SCALE GENOMIC DNA]</scope>
    <source>
        <strain evidence="1">K_DeepCast_65m_m2_236</strain>
    </source>
</reference>
<dbReference type="Gene3D" id="2.120.10.30">
    <property type="entry name" value="TolB, C-terminal domain"/>
    <property type="match status" value="1"/>
</dbReference>
<proteinExistence type="predicted"/>
<feature type="non-terminal residue" evidence="1">
    <location>
        <position position="1"/>
    </location>
</feature>
<dbReference type="InterPro" id="IPR011042">
    <property type="entry name" value="6-blade_b-propeller_TolB-like"/>
</dbReference>
<dbReference type="Proteomes" id="UP000703893">
    <property type="component" value="Unassembled WGS sequence"/>
</dbReference>
<dbReference type="EMBL" id="VGJX01000468">
    <property type="protein sequence ID" value="MBM3275163.1"/>
    <property type="molecule type" value="Genomic_DNA"/>
</dbReference>
<dbReference type="AlphaFoldDB" id="A0A938BNA5"/>
<protein>
    <submittedName>
        <fullName evidence="1">Serine/threonine protein kinase</fullName>
    </submittedName>
</protein>
<sequence>AKFYYPYGIGISSNGQALVADSQNRRIRQVGKDGVTTTLAGTAGEDFADGLATTSASFRAPTDVAAAPDGRLIVVDAWKVRVIQPSN</sequence>
<keyword evidence="1" id="KW-0808">Transferase</keyword>
<name>A0A938BNA5_9BACT</name>
<accession>A0A938BNA5</accession>
<organism evidence="1 2">
    <name type="scientific">Candidatus Tanganyikabacteria bacterium</name>
    <dbReference type="NCBI Taxonomy" id="2961651"/>
    <lineage>
        <taxon>Bacteria</taxon>
        <taxon>Bacillati</taxon>
        <taxon>Candidatus Sericytochromatia</taxon>
        <taxon>Candidatus Tanganyikabacteria</taxon>
    </lineage>
</organism>
<dbReference type="GO" id="GO:0004674">
    <property type="term" value="F:protein serine/threonine kinase activity"/>
    <property type="evidence" value="ECO:0007669"/>
    <property type="project" value="UniProtKB-KW"/>
</dbReference>
<gene>
    <name evidence="1" type="ORF">FJZ00_08410</name>
</gene>